<dbReference type="GO" id="GO:0061458">
    <property type="term" value="P:reproductive system development"/>
    <property type="evidence" value="ECO:0007669"/>
    <property type="project" value="TreeGrafter"/>
</dbReference>
<dbReference type="Proteomes" id="UP001152484">
    <property type="component" value="Unassembled WGS sequence"/>
</dbReference>
<dbReference type="OrthoDB" id="8062037at2759"/>
<evidence type="ECO:0008006" key="3">
    <source>
        <dbReference type="Google" id="ProtNLM"/>
    </source>
</evidence>
<keyword evidence="2" id="KW-1185">Reference proteome</keyword>
<dbReference type="PANTHER" id="PTHR47149">
    <property type="entry name" value="F-BOX PROTEIN RMF"/>
    <property type="match status" value="1"/>
</dbReference>
<comment type="caution">
    <text evidence="1">The sequence shown here is derived from an EMBL/GenBank/DDBJ whole genome shotgun (WGS) entry which is preliminary data.</text>
</comment>
<dbReference type="PANTHER" id="PTHR47149:SF1">
    <property type="entry name" value="F-BOX PROTEIN RMF"/>
    <property type="match status" value="1"/>
</dbReference>
<dbReference type="Gene3D" id="1.20.1280.50">
    <property type="match status" value="1"/>
</dbReference>
<gene>
    <name evidence="1" type="ORF">CEURO_LOCUS13751</name>
</gene>
<dbReference type="GO" id="GO:0005634">
    <property type="term" value="C:nucleus"/>
    <property type="evidence" value="ECO:0007669"/>
    <property type="project" value="TreeGrafter"/>
</dbReference>
<dbReference type="EMBL" id="CAMAPE010000035">
    <property type="protein sequence ID" value="CAH9097232.1"/>
    <property type="molecule type" value="Genomic_DNA"/>
</dbReference>
<dbReference type="SUPFAM" id="SSF81383">
    <property type="entry name" value="F-box domain"/>
    <property type="match status" value="1"/>
</dbReference>
<dbReference type="InterPro" id="IPR036047">
    <property type="entry name" value="F-box-like_dom_sf"/>
</dbReference>
<proteinExistence type="predicted"/>
<protein>
    <recommendedName>
        <fullName evidence="3">F-box domain-containing protein</fullName>
    </recommendedName>
</protein>
<name>A0A9P0ZFJ9_CUSEU</name>
<dbReference type="AlphaFoldDB" id="A0A9P0ZFJ9"/>
<organism evidence="1 2">
    <name type="scientific">Cuscuta europaea</name>
    <name type="common">European dodder</name>
    <dbReference type="NCBI Taxonomy" id="41803"/>
    <lineage>
        <taxon>Eukaryota</taxon>
        <taxon>Viridiplantae</taxon>
        <taxon>Streptophyta</taxon>
        <taxon>Embryophyta</taxon>
        <taxon>Tracheophyta</taxon>
        <taxon>Spermatophyta</taxon>
        <taxon>Magnoliopsida</taxon>
        <taxon>eudicotyledons</taxon>
        <taxon>Gunneridae</taxon>
        <taxon>Pentapetalae</taxon>
        <taxon>asterids</taxon>
        <taxon>lamiids</taxon>
        <taxon>Solanales</taxon>
        <taxon>Convolvulaceae</taxon>
        <taxon>Cuscuteae</taxon>
        <taxon>Cuscuta</taxon>
        <taxon>Cuscuta subgen. Cuscuta</taxon>
    </lineage>
</organism>
<sequence>MGKRIRKMRSIRCCVSPRLKFLTPHSIFSWYEEDTWTEIAKYLDGKSLIMLAATCKWFQHVIMSESVWKHASLRDLEVSDPGKVGCKWIKLYATAFDGSHSYMFRQADKHIDWMRIGAFVFDSKAALLTENLMTPLRIPREETTEEMVELNGRCVVSPIRSGIWLADLQLVRCPVCDLNTCDGTMQTLDARHIELFLSEGYQDGSWNYELLGTHEVKKRADGATAAIFDIRHLKDCTTQMVLDFDSWKGKPNDWQPKSVVAPHAVAVNTNLQPNDGLQVKYHGMKAGSDGEIVSIRISQQLL</sequence>
<evidence type="ECO:0000313" key="1">
    <source>
        <dbReference type="EMBL" id="CAH9097232.1"/>
    </source>
</evidence>
<accession>A0A9P0ZFJ9</accession>
<evidence type="ECO:0000313" key="2">
    <source>
        <dbReference type="Proteomes" id="UP001152484"/>
    </source>
</evidence>
<reference evidence="1" key="1">
    <citation type="submission" date="2022-07" db="EMBL/GenBank/DDBJ databases">
        <authorList>
            <person name="Macas J."/>
            <person name="Novak P."/>
            <person name="Neumann P."/>
        </authorList>
    </citation>
    <scope>NUCLEOTIDE SEQUENCE</scope>
</reference>